<accession>A0A1W9KTT9</accession>
<feature type="domain" description="Stability determinant" evidence="1">
    <location>
        <begin position="101"/>
        <end position="128"/>
    </location>
</feature>
<dbReference type="AlphaFoldDB" id="A0A1W9KTT9"/>
<evidence type="ECO:0000313" key="2">
    <source>
        <dbReference type="EMBL" id="OQW87886.1"/>
    </source>
</evidence>
<dbReference type="InterPro" id="IPR048851">
    <property type="entry name" value="PaaA2_dom"/>
</dbReference>
<protein>
    <recommendedName>
        <fullName evidence="1">Stability determinant domain-containing protein</fullName>
    </recommendedName>
</protein>
<dbReference type="EMBL" id="MTEI01000006">
    <property type="protein sequence ID" value="OQW87886.1"/>
    <property type="molecule type" value="Genomic_DNA"/>
</dbReference>
<evidence type="ECO:0000313" key="3">
    <source>
        <dbReference type="Proteomes" id="UP000192505"/>
    </source>
</evidence>
<proteinExistence type="predicted"/>
<comment type="caution">
    <text evidence="2">The sequence shown here is derived from an EMBL/GenBank/DDBJ whole genome shotgun (WGS) entry which is preliminary data.</text>
</comment>
<name>A0A1W9KTT9_9BURK</name>
<organism evidence="2 3">
    <name type="scientific">Rhodoferax ferrireducens</name>
    <dbReference type="NCBI Taxonomy" id="192843"/>
    <lineage>
        <taxon>Bacteria</taxon>
        <taxon>Pseudomonadati</taxon>
        <taxon>Pseudomonadota</taxon>
        <taxon>Betaproteobacteria</taxon>
        <taxon>Burkholderiales</taxon>
        <taxon>Comamonadaceae</taxon>
        <taxon>Rhodoferax</taxon>
    </lineage>
</organism>
<evidence type="ECO:0000259" key="1">
    <source>
        <dbReference type="Pfam" id="PF21217"/>
    </source>
</evidence>
<dbReference type="Pfam" id="PF21217">
    <property type="entry name" value="PaaA2"/>
    <property type="match status" value="1"/>
</dbReference>
<dbReference type="Gene3D" id="6.20.450.20">
    <property type="match status" value="1"/>
</dbReference>
<reference evidence="2 3" key="1">
    <citation type="submission" date="2017-01" db="EMBL/GenBank/DDBJ databases">
        <title>Novel large sulfur bacteria in the metagenomes of groundwater-fed chemosynthetic microbial mats in the Lake Huron basin.</title>
        <authorList>
            <person name="Sharrar A.M."/>
            <person name="Flood B.E."/>
            <person name="Bailey J.V."/>
            <person name="Jones D.S."/>
            <person name="Biddanda B."/>
            <person name="Ruberg S.A."/>
            <person name="Marcus D.N."/>
            <person name="Dick G.J."/>
        </authorList>
    </citation>
    <scope>NUCLEOTIDE SEQUENCE [LARGE SCALE GENOMIC DNA]</scope>
    <source>
        <strain evidence="2">A7</strain>
    </source>
</reference>
<sequence>MTHLSQAQFQSAFHLGAVQSVGIEPVGAQFAVKFLTPNGEAVLVRARQSEPRLFGSVDSAMRLLHRLGVRRIVLDHLEQWQPGEAVATRRSRPDRAAALTQAAEYDRWVRDKVQASRTDPRPDIAQDEWQRIQTEKRARLQTLQANHTP</sequence>
<gene>
    <name evidence="2" type="ORF">BWK72_11340</name>
</gene>
<dbReference type="Proteomes" id="UP000192505">
    <property type="component" value="Unassembled WGS sequence"/>
</dbReference>